<feature type="compositionally biased region" description="Low complexity" evidence="2">
    <location>
        <begin position="155"/>
        <end position="173"/>
    </location>
</feature>
<keyword evidence="1" id="KW-0862">Zinc</keyword>
<organism evidence="4 5">
    <name type="scientific">Loxostege sticticalis</name>
    <name type="common">Beet webworm moth</name>
    <dbReference type="NCBI Taxonomy" id="481309"/>
    <lineage>
        <taxon>Eukaryota</taxon>
        <taxon>Metazoa</taxon>
        <taxon>Ecdysozoa</taxon>
        <taxon>Arthropoda</taxon>
        <taxon>Hexapoda</taxon>
        <taxon>Insecta</taxon>
        <taxon>Pterygota</taxon>
        <taxon>Neoptera</taxon>
        <taxon>Endopterygota</taxon>
        <taxon>Lepidoptera</taxon>
        <taxon>Glossata</taxon>
        <taxon>Ditrysia</taxon>
        <taxon>Pyraloidea</taxon>
        <taxon>Crambidae</taxon>
        <taxon>Pyraustinae</taxon>
        <taxon>Loxostege</taxon>
    </lineage>
</organism>
<dbReference type="PANTHER" id="PTHR47222">
    <property type="entry name" value="ZINC FINGER PROTEIN 532-RELATED"/>
    <property type="match status" value="1"/>
</dbReference>
<dbReference type="InterPro" id="IPR036236">
    <property type="entry name" value="Znf_C2H2_sf"/>
</dbReference>
<feature type="region of interest" description="Disordered" evidence="2">
    <location>
        <begin position="535"/>
        <end position="558"/>
    </location>
</feature>
<sequence length="701" mass="80874">MEGSSSNPGIFSPSEEAMNSKYSIKNLLFYRAIPNYEIPYPTNGHKVYTCKDCGDGFLLESSYQDHIQRKSVLIKYQCRHCSRRPLIFYNRCNLLSHIRSHTVRTATINVSDLWVEPLPLSFYKIKKDNPSCEPIAPAPAEETPQSDKTPPSERTPQPDNVPQNTPQPDNTPQIDSAPQFVNTNQSNSNNYSGVNSSICSDCKTDITSSGILYKDRASHYMRYTNQVYACPICLFNLPTVCGLRAHLRLHLKIPPFYCPECGMQMNHKSVIYPYTHGCEGFNMMRATARSQCPIPKCNLFHPNHFKKHMTENHFKLIYKCSICVVACFNESTMIKHAKTHKHEICPQRFYQCDLCPGRLVMLNHTDRHIRSHKQNPTYPCWTCNRTFKLVSSLMNHYVEEHCQYGEDVKKMLFASFVMTDEARTLTDQPAKKIYRVLKRCDQCLRSFTYKCQYEDINILPNSCPYKCSPSAKSSAKNTFIRCPLCKNNIDQTWEVIKEHFAANHKEHRCLDAKISIQKMNGKKYVNADNISKKNKVQDGGKVKKRTRRARQKRQSNSKMEVKIMPNEIKATPNSHVCGKCQHECETKELLEDHILSHRDPCMAYQCMECGECFVVKTSFSTHLLLKHDISDVDKYINEKKCYNENALITKCADNVVEEPLKENQCKICRDQFECSEDLEKHFRVHGMAFLIKNSLCKPNNS</sequence>
<dbReference type="GO" id="GO:0008270">
    <property type="term" value="F:zinc ion binding"/>
    <property type="evidence" value="ECO:0007669"/>
    <property type="project" value="UniProtKB-KW"/>
</dbReference>
<feature type="region of interest" description="Disordered" evidence="2">
    <location>
        <begin position="133"/>
        <end position="187"/>
    </location>
</feature>
<dbReference type="PANTHER" id="PTHR47222:SF5">
    <property type="entry name" value="LOW QUALITY PROTEIN: ZINC FINGER PROTEIN 532-LIKE"/>
    <property type="match status" value="1"/>
</dbReference>
<dbReference type="EMBL" id="JBEDNZ010000002">
    <property type="protein sequence ID" value="KAL0851402.1"/>
    <property type="molecule type" value="Genomic_DNA"/>
</dbReference>
<dbReference type="Pfam" id="PF25412">
    <property type="entry name" value="zf-C2H2_ZNF592"/>
    <property type="match status" value="1"/>
</dbReference>
<protein>
    <recommendedName>
        <fullName evidence="3">C2H2-type domain-containing protein</fullName>
    </recommendedName>
</protein>
<feature type="compositionally biased region" description="Basic residues" evidence="2">
    <location>
        <begin position="542"/>
        <end position="555"/>
    </location>
</feature>
<dbReference type="InterPro" id="IPR045914">
    <property type="entry name" value="Zn532-like"/>
</dbReference>
<evidence type="ECO:0000256" key="1">
    <source>
        <dbReference type="PROSITE-ProRule" id="PRU00042"/>
    </source>
</evidence>
<name>A0ABD0TPX6_LOXSC</name>
<gene>
    <name evidence="4" type="ORF">ABMA28_007212</name>
</gene>
<comment type="caution">
    <text evidence="4">The sequence shown here is derived from an EMBL/GenBank/DDBJ whole genome shotgun (WGS) entry which is preliminary data.</text>
</comment>
<feature type="domain" description="C2H2-type" evidence="3">
    <location>
        <begin position="663"/>
        <end position="685"/>
    </location>
</feature>
<feature type="compositionally biased region" description="Low complexity" evidence="2">
    <location>
        <begin position="133"/>
        <end position="142"/>
    </location>
</feature>
<evidence type="ECO:0000259" key="3">
    <source>
        <dbReference type="PROSITE" id="PS50157"/>
    </source>
</evidence>
<keyword evidence="1" id="KW-0863">Zinc-finger</keyword>
<dbReference type="SMART" id="SM00355">
    <property type="entry name" value="ZnF_C2H2"/>
    <property type="match status" value="11"/>
</dbReference>
<keyword evidence="1" id="KW-0479">Metal-binding</keyword>
<dbReference type="SUPFAM" id="SSF57667">
    <property type="entry name" value="beta-beta-alpha zinc fingers"/>
    <property type="match status" value="3"/>
</dbReference>
<dbReference type="InterPro" id="IPR057356">
    <property type="entry name" value="Znf-C2H2_ZNF592"/>
</dbReference>
<dbReference type="AlphaFoldDB" id="A0ABD0TPX6"/>
<feature type="domain" description="C2H2-type" evidence="3">
    <location>
        <begin position="48"/>
        <end position="85"/>
    </location>
</feature>
<feature type="domain" description="C2H2-type" evidence="3">
    <location>
        <begin position="378"/>
        <end position="401"/>
    </location>
</feature>
<evidence type="ECO:0000313" key="5">
    <source>
        <dbReference type="Proteomes" id="UP001549921"/>
    </source>
</evidence>
<proteinExistence type="predicted"/>
<dbReference type="InterPro" id="IPR013087">
    <property type="entry name" value="Znf_C2H2_type"/>
</dbReference>
<accession>A0ABD0TPX6</accession>
<dbReference type="Gene3D" id="3.30.160.60">
    <property type="entry name" value="Classic Zinc Finger"/>
    <property type="match status" value="4"/>
</dbReference>
<feature type="domain" description="C2H2-type" evidence="3">
    <location>
        <begin position="604"/>
        <end position="627"/>
    </location>
</feature>
<feature type="compositionally biased region" description="Polar residues" evidence="2">
    <location>
        <begin position="174"/>
        <end position="183"/>
    </location>
</feature>
<evidence type="ECO:0000313" key="4">
    <source>
        <dbReference type="EMBL" id="KAL0851402.1"/>
    </source>
</evidence>
<reference evidence="4 5" key="1">
    <citation type="submission" date="2024-06" db="EMBL/GenBank/DDBJ databases">
        <title>A chromosome-level genome assembly of beet webworm, Loxostege sticticalis.</title>
        <authorList>
            <person name="Zhang Y."/>
        </authorList>
    </citation>
    <scope>NUCLEOTIDE SEQUENCE [LARGE SCALE GENOMIC DNA]</scope>
    <source>
        <strain evidence="4">AQ028</strain>
        <tissue evidence="4">Male pupae</tissue>
    </source>
</reference>
<dbReference type="PROSITE" id="PS50157">
    <property type="entry name" value="ZINC_FINGER_C2H2_2"/>
    <property type="match status" value="4"/>
</dbReference>
<evidence type="ECO:0000256" key="2">
    <source>
        <dbReference type="SAM" id="MobiDB-lite"/>
    </source>
</evidence>
<dbReference type="PROSITE" id="PS00028">
    <property type="entry name" value="ZINC_FINGER_C2H2_1"/>
    <property type="match status" value="5"/>
</dbReference>
<dbReference type="Proteomes" id="UP001549921">
    <property type="component" value="Unassembled WGS sequence"/>
</dbReference>